<keyword evidence="2" id="KW-0456">Lyase</keyword>
<dbReference type="CDD" id="cd07247">
    <property type="entry name" value="SgaA_N_like"/>
    <property type="match status" value="1"/>
</dbReference>
<feature type="domain" description="VOC" evidence="1">
    <location>
        <begin position="9"/>
        <end position="125"/>
    </location>
</feature>
<dbReference type="SUPFAM" id="SSF54593">
    <property type="entry name" value="Glyoxalase/Bleomycin resistance protein/Dihydroxybiphenyl dioxygenase"/>
    <property type="match status" value="1"/>
</dbReference>
<dbReference type="PANTHER" id="PTHR33993:SF14">
    <property type="entry name" value="GB|AAF24581.1"/>
    <property type="match status" value="1"/>
</dbReference>
<evidence type="ECO:0000313" key="3">
    <source>
        <dbReference type="Proteomes" id="UP001519295"/>
    </source>
</evidence>
<evidence type="ECO:0000259" key="1">
    <source>
        <dbReference type="PROSITE" id="PS51819"/>
    </source>
</evidence>
<dbReference type="PROSITE" id="PS51819">
    <property type="entry name" value="VOC"/>
    <property type="match status" value="1"/>
</dbReference>
<dbReference type="Gene3D" id="3.10.180.10">
    <property type="entry name" value="2,3-Dihydroxybiphenyl 1,2-Dioxygenase, domain 1"/>
    <property type="match status" value="1"/>
</dbReference>
<protein>
    <submittedName>
        <fullName evidence="2">Enzyme related to lactoylglutathione lyase</fullName>
    </submittedName>
</protein>
<dbReference type="InterPro" id="IPR029068">
    <property type="entry name" value="Glyas_Bleomycin-R_OHBP_Dase"/>
</dbReference>
<accession>A0ABS4W5P0</accession>
<name>A0ABS4W5P0_9PSEU</name>
<sequence>MITASPAGRFCWFDLKTRDVHGTSAFLAATLGWESALPDPLRATHLLVLDGARIGSLSDLSGPAYPPGLPDHVALYLGVDDVEKQTDTVRALGATVVIEPFELPGVGRTAFIVDPLGAGVALWESLGFAGWDPARDDSRPAPTSPAHASSDPHAAADFYRHLGLNPGAARFTRDDDRNEWQLRVTGMHAAVTTPGGVVLHPGGGGARVRTATT</sequence>
<dbReference type="InterPro" id="IPR037523">
    <property type="entry name" value="VOC_core"/>
</dbReference>
<proteinExistence type="predicted"/>
<comment type="caution">
    <text evidence="2">The sequence shown here is derived from an EMBL/GenBank/DDBJ whole genome shotgun (WGS) entry which is preliminary data.</text>
</comment>
<reference evidence="2 3" key="1">
    <citation type="submission" date="2021-03" db="EMBL/GenBank/DDBJ databases">
        <title>Sequencing the genomes of 1000 actinobacteria strains.</title>
        <authorList>
            <person name="Klenk H.-P."/>
        </authorList>
    </citation>
    <scope>NUCLEOTIDE SEQUENCE [LARGE SCALE GENOMIC DNA]</scope>
    <source>
        <strain evidence="2 3">DSM 45256</strain>
    </source>
</reference>
<evidence type="ECO:0000313" key="2">
    <source>
        <dbReference type="EMBL" id="MBP2370929.1"/>
    </source>
</evidence>
<dbReference type="PANTHER" id="PTHR33993">
    <property type="entry name" value="GLYOXALASE-RELATED"/>
    <property type="match status" value="1"/>
</dbReference>
<dbReference type="EMBL" id="JAGINU010000001">
    <property type="protein sequence ID" value="MBP2370929.1"/>
    <property type="molecule type" value="Genomic_DNA"/>
</dbReference>
<dbReference type="RefSeq" id="WP_210034534.1">
    <property type="nucleotide sequence ID" value="NZ_JAGINU010000001.1"/>
</dbReference>
<gene>
    <name evidence="2" type="ORF">JOF36_006625</name>
</gene>
<keyword evidence="3" id="KW-1185">Reference proteome</keyword>
<dbReference type="InterPro" id="IPR052164">
    <property type="entry name" value="Anthracycline_SecMetBiosynth"/>
</dbReference>
<dbReference type="GO" id="GO:0016829">
    <property type="term" value="F:lyase activity"/>
    <property type="evidence" value="ECO:0007669"/>
    <property type="project" value="UniProtKB-KW"/>
</dbReference>
<dbReference type="Proteomes" id="UP001519295">
    <property type="component" value="Unassembled WGS sequence"/>
</dbReference>
<organism evidence="2 3">
    <name type="scientific">Pseudonocardia parietis</name>
    <dbReference type="NCBI Taxonomy" id="570936"/>
    <lineage>
        <taxon>Bacteria</taxon>
        <taxon>Bacillati</taxon>
        <taxon>Actinomycetota</taxon>
        <taxon>Actinomycetes</taxon>
        <taxon>Pseudonocardiales</taxon>
        <taxon>Pseudonocardiaceae</taxon>
        <taxon>Pseudonocardia</taxon>
    </lineage>
</organism>